<dbReference type="PROSITE" id="PS51186">
    <property type="entry name" value="GNAT"/>
    <property type="match status" value="1"/>
</dbReference>
<protein>
    <submittedName>
        <fullName evidence="3">GNAT family N-acetyltransferase</fullName>
        <ecNumber evidence="3">2.3.-.-</ecNumber>
    </submittedName>
</protein>
<name>A0ABV6A117_9PSEU</name>
<feature type="domain" description="N-acetyltransferase" evidence="2">
    <location>
        <begin position="32"/>
        <end position="186"/>
    </location>
</feature>
<keyword evidence="4" id="KW-1185">Reference proteome</keyword>
<organism evidence="3 4">
    <name type="scientific">Allokutzneria oryzae</name>
    <dbReference type="NCBI Taxonomy" id="1378989"/>
    <lineage>
        <taxon>Bacteria</taxon>
        <taxon>Bacillati</taxon>
        <taxon>Actinomycetota</taxon>
        <taxon>Actinomycetes</taxon>
        <taxon>Pseudonocardiales</taxon>
        <taxon>Pseudonocardiaceae</taxon>
        <taxon>Allokutzneria</taxon>
    </lineage>
</organism>
<feature type="region of interest" description="Disordered" evidence="1">
    <location>
        <begin position="1"/>
        <end position="26"/>
    </location>
</feature>
<evidence type="ECO:0000313" key="3">
    <source>
        <dbReference type="EMBL" id="MFB9906375.1"/>
    </source>
</evidence>
<sequence>MSRQVVTTWSLQQTTPDSLRPAKPPAEPVDLVRVDVPSPEFSRFLYTAVGGDWHWTDRLGWSHRRWSHWLERPGSETWVLWSRGTPAGYVELDAQPEDQVEITCFGLLPGFLGRGLGGHMLHEAGVRAWNLAQRWPQLRPTRRVWVHTCSLDGPAALANYKARGFEVFRVEDEPVEVADTPIGPWPGARDPD</sequence>
<dbReference type="GO" id="GO:0016746">
    <property type="term" value="F:acyltransferase activity"/>
    <property type="evidence" value="ECO:0007669"/>
    <property type="project" value="UniProtKB-KW"/>
</dbReference>
<keyword evidence="3" id="KW-0808">Transferase</keyword>
<gene>
    <name evidence="3" type="ORF">ACFFQA_20785</name>
</gene>
<dbReference type="SUPFAM" id="SSF55729">
    <property type="entry name" value="Acyl-CoA N-acyltransferases (Nat)"/>
    <property type="match status" value="1"/>
</dbReference>
<dbReference type="EC" id="2.3.-.-" evidence="3"/>
<dbReference type="Proteomes" id="UP001589693">
    <property type="component" value="Unassembled WGS sequence"/>
</dbReference>
<accession>A0ABV6A117</accession>
<reference evidence="3 4" key="1">
    <citation type="submission" date="2024-09" db="EMBL/GenBank/DDBJ databases">
        <authorList>
            <person name="Sun Q."/>
            <person name="Mori K."/>
        </authorList>
    </citation>
    <scope>NUCLEOTIDE SEQUENCE [LARGE SCALE GENOMIC DNA]</scope>
    <source>
        <strain evidence="3 4">TBRC 7907</strain>
    </source>
</reference>
<evidence type="ECO:0000256" key="1">
    <source>
        <dbReference type="SAM" id="MobiDB-lite"/>
    </source>
</evidence>
<feature type="compositionally biased region" description="Polar residues" evidence="1">
    <location>
        <begin position="1"/>
        <end position="17"/>
    </location>
</feature>
<dbReference type="Pfam" id="PF00583">
    <property type="entry name" value="Acetyltransf_1"/>
    <property type="match status" value="1"/>
</dbReference>
<dbReference type="Gene3D" id="3.40.630.30">
    <property type="match status" value="1"/>
</dbReference>
<dbReference type="InterPro" id="IPR000182">
    <property type="entry name" value="GNAT_dom"/>
</dbReference>
<dbReference type="RefSeq" id="WP_377854582.1">
    <property type="nucleotide sequence ID" value="NZ_JBHLZU010000018.1"/>
</dbReference>
<proteinExistence type="predicted"/>
<evidence type="ECO:0000259" key="2">
    <source>
        <dbReference type="PROSITE" id="PS51186"/>
    </source>
</evidence>
<keyword evidence="3" id="KW-0012">Acyltransferase</keyword>
<dbReference type="InterPro" id="IPR016181">
    <property type="entry name" value="Acyl_CoA_acyltransferase"/>
</dbReference>
<comment type="caution">
    <text evidence="3">The sequence shown here is derived from an EMBL/GenBank/DDBJ whole genome shotgun (WGS) entry which is preliminary data.</text>
</comment>
<evidence type="ECO:0000313" key="4">
    <source>
        <dbReference type="Proteomes" id="UP001589693"/>
    </source>
</evidence>
<dbReference type="EMBL" id="JBHLZU010000018">
    <property type="protein sequence ID" value="MFB9906375.1"/>
    <property type="molecule type" value="Genomic_DNA"/>
</dbReference>